<feature type="non-terminal residue" evidence="3">
    <location>
        <position position="249"/>
    </location>
</feature>
<reference evidence="3" key="1">
    <citation type="submission" date="2023-06" db="EMBL/GenBank/DDBJ databases">
        <title>Male Hemibagrus guttatus genome.</title>
        <authorList>
            <person name="Bian C."/>
        </authorList>
    </citation>
    <scope>NUCLEOTIDE SEQUENCE</scope>
    <source>
        <strain evidence="3">Male_cb2023</strain>
        <tissue evidence="3">Muscle</tissue>
    </source>
</reference>
<dbReference type="EMBL" id="JAUCMX010000011">
    <property type="protein sequence ID" value="KAK3531678.1"/>
    <property type="molecule type" value="Genomic_DNA"/>
</dbReference>
<gene>
    <name evidence="3" type="ORF">QTP70_025910</name>
</gene>
<dbReference type="PANTHER" id="PTHR15503:SF36">
    <property type="entry name" value="RETROTRANSPOSON GAG-LIKE PROTEIN 5"/>
    <property type="match status" value="1"/>
</dbReference>
<dbReference type="InterPro" id="IPR005162">
    <property type="entry name" value="Retrotrans_gag_dom"/>
</dbReference>
<keyword evidence="4" id="KW-1185">Reference proteome</keyword>
<name>A0AAE0V2S3_9TELE</name>
<evidence type="ECO:0000313" key="3">
    <source>
        <dbReference type="EMBL" id="KAK3531678.1"/>
    </source>
</evidence>
<feature type="non-terminal residue" evidence="3">
    <location>
        <position position="1"/>
    </location>
</feature>
<protein>
    <recommendedName>
        <fullName evidence="2">Retrotransposon gag domain-containing protein</fullName>
    </recommendedName>
</protein>
<dbReference type="Proteomes" id="UP001274896">
    <property type="component" value="Unassembled WGS sequence"/>
</dbReference>
<dbReference type="InterPro" id="IPR032567">
    <property type="entry name" value="RTL1-rel"/>
</dbReference>
<organism evidence="3 4">
    <name type="scientific">Hemibagrus guttatus</name>
    <dbReference type="NCBI Taxonomy" id="175788"/>
    <lineage>
        <taxon>Eukaryota</taxon>
        <taxon>Metazoa</taxon>
        <taxon>Chordata</taxon>
        <taxon>Craniata</taxon>
        <taxon>Vertebrata</taxon>
        <taxon>Euteleostomi</taxon>
        <taxon>Actinopterygii</taxon>
        <taxon>Neopterygii</taxon>
        <taxon>Teleostei</taxon>
        <taxon>Ostariophysi</taxon>
        <taxon>Siluriformes</taxon>
        <taxon>Bagridae</taxon>
        <taxon>Hemibagrus</taxon>
    </lineage>
</organism>
<proteinExistence type="predicted"/>
<dbReference type="AlphaFoldDB" id="A0AAE0V2S3"/>
<dbReference type="Pfam" id="PF03732">
    <property type="entry name" value="Retrotrans_gag"/>
    <property type="match status" value="1"/>
</dbReference>
<evidence type="ECO:0000313" key="4">
    <source>
        <dbReference type="Proteomes" id="UP001274896"/>
    </source>
</evidence>
<sequence>STPVSPSVHLAFHREPPLHPPECFLGDPQKTIPFLTQCRIQFRLQPSAFPMEESKVGFRYLLSGLAHEWGMAEWNSDSADCSSFDNFAVELQRAFDPAKPHSEAAHKLAKLQQDKRSVLNYSIEFRTLASSSKWDSQALTDMFYCGLSEKVMDEMAARDLPPDLNRLIEMAVRIDHRIQERNRESQQNSPTVSERSTGQEEEVFPDISKVQLPLTDVSTRCQHSKTEAIQKYLNEALAAGLIRPSSSPA</sequence>
<comment type="caution">
    <text evidence="3">The sequence shown here is derived from an EMBL/GenBank/DDBJ whole genome shotgun (WGS) entry which is preliminary data.</text>
</comment>
<dbReference type="PANTHER" id="PTHR15503">
    <property type="entry name" value="LDOC1 RELATED"/>
    <property type="match status" value="1"/>
</dbReference>
<feature type="region of interest" description="Disordered" evidence="1">
    <location>
        <begin position="178"/>
        <end position="205"/>
    </location>
</feature>
<accession>A0AAE0V2S3</accession>
<evidence type="ECO:0000259" key="2">
    <source>
        <dbReference type="Pfam" id="PF03732"/>
    </source>
</evidence>
<evidence type="ECO:0000256" key="1">
    <source>
        <dbReference type="SAM" id="MobiDB-lite"/>
    </source>
</evidence>
<feature type="domain" description="Retrotransposon gag" evidence="2">
    <location>
        <begin position="60"/>
        <end position="148"/>
    </location>
</feature>
<feature type="compositionally biased region" description="Polar residues" evidence="1">
    <location>
        <begin position="185"/>
        <end position="196"/>
    </location>
</feature>